<feature type="region of interest" description="Disordered" evidence="1">
    <location>
        <begin position="139"/>
        <end position="159"/>
    </location>
</feature>
<evidence type="ECO:0000256" key="1">
    <source>
        <dbReference type="SAM" id="MobiDB-lite"/>
    </source>
</evidence>
<dbReference type="RefSeq" id="XP_015659850.1">
    <property type="nucleotide sequence ID" value="XM_015801230.1"/>
</dbReference>
<dbReference type="GeneID" id="26904076"/>
<dbReference type="OMA" id="FMTEAAF"/>
<name>A0A0N0DW72_LEPPY</name>
<evidence type="ECO:0000313" key="3">
    <source>
        <dbReference type="Proteomes" id="UP000037923"/>
    </source>
</evidence>
<reference evidence="2 3" key="1">
    <citation type="submission" date="2015-07" db="EMBL/GenBank/DDBJ databases">
        <title>High-quality genome of monoxenous trypanosomatid Leptomonas pyrrhocoris.</title>
        <authorList>
            <person name="Flegontov P."/>
            <person name="Butenko A."/>
            <person name="Firsov S."/>
            <person name="Vlcek C."/>
            <person name="Logacheva M.D."/>
            <person name="Field M."/>
            <person name="Filatov D."/>
            <person name="Flegontova O."/>
            <person name="Gerasimov E."/>
            <person name="Jackson A.P."/>
            <person name="Kelly S."/>
            <person name="Opperdoes F."/>
            <person name="O'Reilly A."/>
            <person name="Votypka J."/>
            <person name="Yurchenko V."/>
            <person name="Lukes J."/>
        </authorList>
    </citation>
    <scope>NUCLEOTIDE SEQUENCE [LARGE SCALE GENOMIC DNA]</scope>
    <source>
        <strain evidence="2">H10</strain>
    </source>
</reference>
<gene>
    <name evidence="2" type="ORF">ABB37_03785</name>
</gene>
<dbReference type="VEuPathDB" id="TriTrypDB:LpyrH10_06_1550"/>
<dbReference type="AlphaFoldDB" id="A0A0N0DW72"/>
<keyword evidence="3" id="KW-1185">Reference proteome</keyword>
<comment type="caution">
    <text evidence="2">The sequence shown here is derived from an EMBL/GenBank/DDBJ whole genome shotgun (WGS) entry which is preliminary data.</text>
</comment>
<dbReference type="EMBL" id="LGTL01000006">
    <property type="protein sequence ID" value="KPA81411.1"/>
    <property type="molecule type" value="Genomic_DNA"/>
</dbReference>
<sequence>MLGEDLDIGFYAEDAYAAYITQVATVFHIIPEFHNPRGATVDVVFEGPFMTEAAFQEAALSLPPNDAMPAAAPSAEHHSPSSMSTGERPVQAPWAAGASKTVVLHAWIEKLNGPRKVQLTEPVQLLRRTESNIGLTEAHDVSGKTNSSHDAAEESRSTATAHHRVLGNLDFLLHLSARNLFLGESNASQDSLTMDRYGASFSFSASATSDDTHVACSIRNALEQRDDVAVARNAVATVIKFAQLAEEHAGKVATVYVDAQHGDEYLRFDDE</sequence>
<dbReference type="OrthoDB" id="273299at2759"/>
<evidence type="ECO:0000313" key="2">
    <source>
        <dbReference type="EMBL" id="KPA81411.1"/>
    </source>
</evidence>
<feature type="region of interest" description="Disordered" evidence="1">
    <location>
        <begin position="64"/>
        <end position="89"/>
    </location>
</feature>
<proteinExistence type="predicted"/>
<feature type="compositionally biased region" description="Low complexity" evidence="1">
    <location>
        <begin position="64"/>
        <end position="84"/>
    </location>
</feature>
<accession>A0A0N0DW72</accession>
<dbReference type="Proteomes" id="UP000037923">
    <property type="component" value="Unassembled WGS sequence"/>
</dbReference>
<protein>
    <submittedName>
        <fullName evidence="2">Uncharacterized protein</fullName>
    </submittedName>
</protein>
<organism evidence="2 3">
    <name type="scientific">Leptomonas pyrrhocoris</name>
    <name type="common">Firebug parasite</name>
    <dbReference type="NCBI Taxonomy" id="157538"/>
    <lineage>
        <taxon>Eukaryota</taxon>
        <taxon>Discoba</taxon>
        <taxon>Euglenozoa</taxon>
        <taxon>Kinetoplastea</taxon>
        <taxon>Metakinetoplastina</taxon>
        <taxon>Trypanosomatida</taxon>
        <taxon>Trypanosomatidae</taxon>
        <taxon>Leishmaniinae</taxon>
        <taxon>Leptomonas</taxon>
    </lineage>
</organism>